<accession>A0A4D6DXQ9</accession>
<reference evidence="1 2" key="1">
    <citation type="submission" date="2019-03" db="EMBL/GenBank/DDBJ databases">
        <authorList>
            <person name="Kim S.G."/>
            <person name="Park S.C."/>
        </authorList>
    </citation>
    <scope>NUCLEOTIDE SEQUENCE [LARGE SCALE GENOMIC DNA]</scope>
</reference>
<protein>
    <submittedName>
        <fullName evidence="1">Uncharacterized protein</fullName>
    </submittedName>
</protein>
<gene>
    <name evidence="1" type="ORF">pETSU_035</name>
</gene>
<proteinExistence type="predicted"/>
<dbReference type="Proteomes" id="UP000297195">
    <property type="component" value="Segment"/>
</dbReference>
<organism evidence="1 2">
    <name type="scientific">Edwardsiella phage pEt-SU</name>
    <dbReference type="NCBI Taxonomy" id="2562142"/>
    <lineage>
        <taxon>Viruses</taxon>
        <taxon>Duplodnaviria</taxon>
        <taxon>Heunggongvirae</taxon>
        <taxon>Uroviricota</taxon>
        <taxon>Caudoviricetes</taxon>
        <taxon>Chimalliviridae</taxon>
        <taxon>Petsuvirus</taxon>
        <taxon>Petsuvirus pEtSU</taxon>
    </lineage>
</organism>
<name>A0A4D6DXQ9_9CAUD</name>
<dbReference type="EMBL" id="MK689364">
    <property type="protein sequence ID" value="QBZ70616.1"/>
    <property type="molecule type" value="Genomic_DNA"/>
</dbReference>
<sequence>MGNSYTPPQLQKQKTAVEELQPKENLMDSSIGRPAEKSAVVMPVDIYKKSIDELTLLLKDELTGSLEERTKFQQNFIKNLEPMLNLDEPLVKQILDYFIITIVKNRDTYNYNNLLRPCYVLEGKMNASDLNRYKRFLDFITCLADNAKDRTRFIANFDIVKFSAMFGAKAKQNLTNYIYR</sequence>
<evidence type="ECO:0000313" key="1">
    <source>
        <dbReference type="EMBL" id="QBZ70616.1"/>
    </source>
</evidence>
<evidence type="ECO:0000313" key="2">
    <source>
        <dbReference type="Proteomes" id="UP000297195"/>
    </source>
</evidence>
<keyword evidence="2" id="KW-1185">Reference proteome</keyword>